<dbReference type="InterPro" id="IPR036575">
    <property type="entry name" value="TFIIS_cen_dom_sf"/>
</dbReference>
<dbReference type="GO" id="GO:0006362">
    <property type="term" value="P:transcription elongation by RNA polymerase I"/>
    <property type="evidence" value="ECO:0007669"/>
    <property type="project" value="TreeGrafter"/>
</dbReference>
<dbReference type="PANTHER" id="PTHR11477:SF0">
    <property type="entry name" value="IP08861P-RELATED"/>
    <property type="match status" value="1"/>
</dbReference>
<dbReference type="SUPFAM" id="SSF46942">
    <property type="entry name" value="Elongation factor TFIIS domain 2"/>
    <property type="match status" value="1"/>
</dbReference>
<comment type="subcellular location">
    <subcellularLocation>
        <location evidence="1 7 8">Nucleus</location>
    </subcellularLocation>
</comment>
<dbReference type="InterPro" id="IPR001222">
    <property type="entry name" value="Znf_TFIIS"/>
</dbReference>
<evidence type="ECO:0000256" key="2">
    <source>
        <dbReference type="ARBA" id="ARBA00022723"/>
    </source>
</evidence>
<dbReference type="InterPro" id="IPR035441">
    <property type="entry name" value="TFIIS/LEDGF_dom_sf"/>
</dbReference>
<evidence type="ECO:0000313" key="14">
    <source>
        <dbReference type="Proteomes" id="UP000187283"/>
    </source>
</evidence>
<name>A0A1R1XY10_9FUNG</name>
<dbReference type="PROSITE" id="PS51321">
    <property type="entry name" value="TFIIS_CENTRAL"/>
    <property type="match status" value="1"/>
</dbReference>
<feature type="domain" description="TFIIS central" evidence="12">
    <location>
        <begin position="176"/>
        <end position="290"/>
    </location>
</feature>
<evidence type="ECO:0000256" key="9">
    <source>
        <dbReference type="SAM" id="MobiDB-lite"/>
    </source>
</evidence>
<keyword evidence="13" id="KW-0648">Protein biosynthesis</keyword>
<evidence type="ECO:0000256" key="1">
    <source>
        <dbReference type="ARBA" id="ARBA00004123"/>
    </source>
</evidence>
<keyword evidence="8" id="KW-0805">Transcription regulation</keyword>
<dbReference type="Gene3D" id="1.10.472.30">
    <property type="entry name" value="Transcription elongation factor S-II, central domain"/>
    <property type="match status" value="1"/>
</dbReference>
<comment type="function">
    <text evidence="8">Necessary for efficient RNA polymerase II transcription elongation past template-encoded arresting sites.</text>
</comment>
<evidence type="ECO:0000256" key="4">
    <source>
        <dbReference type="ARBA" id="ARBA00022833"/>
    </source>
</evidence>
<dbReference type="GO" id="GO:0005634">
    <property type="term" value="C:nucleus"/>
    <property type="evidence" value="ECO:0007669"/>
    <property type="project" value="UniProtKB-SubCell"/>
</dbReference>
<protein>
    <recommendedName>
        <fullName evidence="8">Transcription elongation factor</fullName>
    </recommendedName>
</protein>
<dbReference type="OrthoDB" id="44867at2759"/>
<dbReference type="Gene3D" id="2.20.25.10">
    <property type="match status" value="1"/>
</dbReference>
<dbReference type="STRING" id="133412.A0A1R1XY10"/>
<dbReference type="Pfam" id="PF07500">
    <property type="entry name" value="TFIIS_M"/>
    <property type="match status" value="1"/>
</dbReference>
<feature type="compositionally biased region" description="Basic and acidic residues" evidence="9">
    <location>
        <begin position="95"/>
        <end position="105"/>
    </location>
</feature>
<evidence type="ECO:0000259" key="10">
    <source>
        <dbReference type="PROSITE" id="PS51133"/>
    </source>
</evidence>
<dbReference type="PROSITE" id="PS00466">
    <property type="entry name" value="ZF_TFIIS_1"/>
    <property type="match status" value="1"/>
</dbReference>
<dbReference type="CDD" id="cd13749">
    <property type="entry name" value="Zn-ribbon_TFIIS"/>
    <property type="match status" value="1"/>
</dbReference>
<keyword evidence="13" id="KW-0251">Elongation factor</keyword>
<evidence type="ECO:0000256" key="3">
    <source>
        <dbReference type="ARBA" id="ARBA00022771"/>
    </source>
</evidence>
<evidence type="ECO:0000259" key="11">
    <source>
        <dbReference type="PROSITE" id="PS51319"/>
    </source>
</evidence>
<proteinExistence type="inferred from homology"/>
<dbReference type="InterPro" id="IPR017923">
    <property type="entry name" value="TFIIS_N"/>
</dbReference>
<keyword evidence="8" id="KW-0238">DNA-binding</keyword>
<dbReference type="GO" id="GO:0003746">
    <property type="term" value="F:translation elongation factor activity"/>
    <property type="evidence" value="ECO:0007669"/>
    <property type="project" value="UniProtKB-KW"/>
</dbReference>
<reference evidence="13 14" key="1">
    <citation type="submission" date="2017-01" db="EMBL/GenBank/DDBJ databases">
        <authorList>
            <person name="Mah S.A."/>
            <person name="Swanson W.J."/>
            <person name="Moy G.W."/>
            <person name="Vacquier V.D."/>
        </authorList>
    </citation>
    <scope>NUCLEOTIDE SEQUENCE [LARGE SCALE GENOMIC DNA]</scope>
    <source>
        <strain evidence="13 14">GSMNP</strain>
    </source>
</reference>
<dbReference type="GO" id="GO:0031440">
    <property type="term" value="P:regulation of mRNA 3'-end processing"/>
    <property type="evidence" value="ECO:0007669"/>
    <property type="project" value="TreeGrafter"/>
</dbReference>
<dbReference type="GO" id="GO:0003677">
    <property type="term" value="F:DNA binding"/>
    <property type="evidence" value="ECO:0007669"/>
    <property type="project" value="UniProtKB-KW"/>
</dbReference>
<feature type="compositionally biased region" description="Polar residues" evidence="9">
    <location>
        <begin position="121"/>
        <end position="142"/>
    </location>
</feature>
<dbReference type="Gene3D" id="1.20.930.10">
    <property type="entry name" value="Conserved domain common to transcription factors TFIIS, elongin A, CRSP70"/>
    <property type="match status" value="1"/>
</dbReference>
<dbReference type="PROSITE" id="PS51133">
    <property type="entry name" value="ZF_TFIIS_2"/>
    <property type="match status" value="1"/>
</dbReference>
<dbReference type="SMART" id="SM00510">
    <property type="entry name" value="TFS2M"/>
    <property type="match status" value="1"/>
</dbReference>
<dbReference type="GO" id="GO:0006368">
    <property type="term" value="P:transcription elongation by RNA polymerase II"/>
    <property type="evidence" value="ECO:0007669"/>
    <property type="project" value="InterPro"/>
</dbReference>
<dbReference type="PROSITE" id="PS51319">
    <property type="entry name" value="TFIIS_N"/>
    <property type="match status" value="1"/>
</dbReference>
<dbReference type="PANTHER" id="PTHR11477">
    <property type="entry name" value="TRANSCRIPTION FACTOR S-II ZINC FINGER DOMAIN-CONTAINING PROTEIN"/>
    <property type="match status" value="1"/>
</dbReference>
<feature type="domain" description="TFIIS N-terminal" evidence="11">
    <location>
        <begin position="6"/>
        <end position="82"/>
    </location>
</feature>
<sequence>MTSSIESVVSLRKSLVSAYDQGKTNTVCEILEQLYQITATEDLLKKSSVGMAVGKLRNDKNEKISKLAKSIVQKWKKNVTEAAAIKKKKQIASSDKPKDENKNTDKSNSPTQAVNSLEKVQPSSSNSPKLKSQAETNSSANAPENLRKNSDSNINANKTRTFASDNATIKSTGDKSRDKCIEMLYNALAVDTDAETDLIVEKAIELEQAEFNKFNAVNPTYKADIRSFYLNLKDLKNPNLRLAIMEGTIQPNDFVLMSPEDMASEERKKLDDKIMKENLFKAQGAGPQEAETDMFRCSKCGSRKCRYFQMQTRSADEPMTTFVNCTNCGKRWKFC</sequence>
<evidence type="ECO:0000256" key="8">
    <source>
        <dbReference type="RuleBase" id="RU368078"/>
    </source>
</evidence>
<dbReference type="InterPro" id="IPR035100">
    <property type="entry name" value="TF_IIS-typ"/>
</dbReference>
<evidence type="ECO:0000256" key="5">
    <source>
        <dbReference type="ARBA" id="ARBA00023242"/>
    </source>
</evidence>
<keyword evidence="8" id="KW-0804">Transcription</keyword>
<keyword evidence="3 6" id="KW-0863">Zinc-finger</keyword>
<comment type="similarity">
    <text evidence="8">Belongs to the TFS-II family.</text>
</comment>
<dbReference type="InterPro" id="IPR003618">
    <property type="entry name" value="TFIIS_cen_dom"/>
</dbReference>
<evidence type="ECO:0000256" key="7">
    <source>
        <dbReference type="PROSITE-ProRule" id="PRU00649"/>
    </source>
</evidence>
<feature type="domain" description="TFIIS-type" evidence="10">
    <location>
        <begin position="293"/>
        <end position="333"/>
    </location>
</feature>
<dbReference type="FunFam" id="2.20.25.10:FF:000001">
    <property type="entry name" value="Probable Transcription elongation factor S-II"/>
    <property type="match status" value="1"/>
</dbReference>
<dbReference type="NCBIfam" id="TIGR01385">
    <property type="entry name" value="TFSII"/>
    <property type="match status" value="1"/>
</dbReference>
<evidence type="ECO:0000313" key="13">
    <source>
        <dbReference type="EMBL" id="OMJ19563.1"/>
    </source>
</evidence>
<dbReference type="PIRSF" id="PIRSF006704">
    <property type="entry name" value="TF_IIS"/>
    <property type="match status" value="1"/>
</dbReference>
<feature type="region of interest" description="Disordered" evidence="9">
    <location>
        <begin position="86"/>
        <end position="159"/>
    </location>
</feature>
<dbReference type="Pfam" id="PF01096">
    <property type="entry name" value="Zn_ribbon_TFIIS"/>
    <property type="match status" value="1"/>
</dbReference>
<dbReference type="SMART" id="SM00509">
    <property type="entry name" value="TFS2N"/>
    <property type="match status" value="1"/>
</dbReference>
<accession>A0A1R1XY10</accession>
<evidence type="ECO:0000256" key="6">
    <source>
        <dbReference type="PROSITE-ProRule" id="PRU00472"/>
    </source>
</evidence>
<dbReference type="InterPro" id="IPR006289">
    <property type="entry name" value="TFSII"/>
</dbReference>
<dbReference type="EMBL" id="LSSN01001454">
    <property type="protein sequence ID" value="OMJ19563.1"/>
    <property type="molecule type" value="Genomic_DNA"/>
</dbReference>
<dbReference type="Proteomes" id="UP000187283">
    <property type="component" value="Unassembled WGS sequence"/>
</dbReference>
<gene>
    <name evidence="13" type="ORF">AYI70_g4656</name>
</gene>
<keyword evidence="14" id="KW-1185">Reference proteome</keyword>
<dbReference type="SMART" id="SM00440">
    <property type="entry name" value="ZnF_C2C2"/>
    <property type="match status" value="1"/>
</dbReference>
<evidence type="ECO:0000259" key="12">
    <source>
        <dbReference type="PROSITE" id="PS51321"/>
    </source>
</evidence>
<dbReference type="InterPro" id="IPR003617">
    <property type="entry name" value="TFIIS/CRSP70_N_sub"/>
</dbReference>
<dbReference type="GO" id="GO:0031564">
    <property type="term" value="P:transcription antitermination"/>
    <property type="evidence" value="ECO:0007669"/>
    <property type="project" value="TreeGrafter"/>
</dbReference>
<keyword evidence="2 8" id="KW-0479">Metal-binding</keyword>
<dbReference type="Pfam" id="PF08711">
    <property type="entry name" value="Med26"/>
    <property type="match status" value="1"/>
</dbReference>
<dbReference type="FunFam" id="1.10.472.30:FF:000003">
    <property type="entry name" value="Transcription elongation factor S-II"/>
    <property type="match status" value="1"/>
</dbReference>
<comment type="caution">
    <text evidence="13">The sequence shown here is derived from an EMBL/GenBank/DDBJ whole genome shotgun (WGS) entry which is preliminary data.</text>
</comment>
<keyword evidence="5 7" id="KW-0539">Nucleus</keyword>
<dbReference type="SUPFAM" id="SSF57783">
    <property type="entry name" value="Zinc beta-ribbon"/>
    <property type="match status" value="1"/>
</dbReference>
<dbReference type="SUPFAM" id="SSF47676">
    <property type="entry name" value="Conserved domain common to transcription factors TFIIS, elongin A, CRSP70"/>
    <property type="match status" value="1"/>
</dbReference>
<dbReference type="AlphaFoldDB" id="A0A1R1XY10"/>
<keyword evidence="4 8" id="KW-0862">Zinc</keyword>
<feature type="compositionally biased region" description="Polar residues" evidence="9">
    <location>
        <begin position="106"/>
        <end position="115"/>
    </location>
</feature>
<dbReference type="GO" id="GO:0008270">
    <property type="term" value="F:zinc ion binding"/>
    <property type="evidence" value="ECO:0007669"/>
    <property type="project" value="UniProtKB-UniRule"/>
</dbReference>
<organism evidence="13 14">
    <name type="scientific">Smittium culicis</name>
    <dbReference type="NCBI Taxonomy" id="133412"/>
    <lineage>
        <taxon>Eukaryota</taxon>
        <taxon>Fungi</taxon>
        <taxon>Fungi incertae sedis</taxon>
        <taxon>Zoopagomycota</taxon>
        <taxon>Kickxellomycotina</taxon>
        <taxon>Harpellomycetes</taxon>
        <taxon>Harpellales</taxon>
        <taxon>Legeriomycetaceae</taxon>
        <taxon>Smittium</taxon>
    </lineage>
</organism>